<dbReference type="Gene3D" id="1.20.120.450">
    <property type="entry name" value="dinb family like domain"/>
    <property type="match status" value="1"/>
</dbReference>
<keyword evidence="2" id="KW-1185">Reference proteome</keyword>
<accession>A0A6A5SNN4</accession>
<dbReference type="SUPFAM" id="SSF109854">
    <property type="entry name" value="DinB/YfiT-like putative metalloenzymes"/>
    <property type="match status" value="1"/>
</dbReference>
<name>A0A6A5SNN4_9PLEO</name>
<dbReference type="OrthoDB" id="3724345at2759"/>
<dbReference type="Pfam" id="PF09351">
    <property type="entry name" value="DUF1993"/>
    <property type="match status" value="1"/>
</dbReference>
<dbReference type="InterPro" id="IPR018531">
    <property type="entry name" value="DUF1993"/>
</dbReference>
<organism evidence="1 2">
    <name type="scientific">Clathrospora elynae</name>
    <dbReference type="NCBI Taxonomy" id="706981"/>
    <lineage>
        <taxon>Eukaryota</taxon>
        <taxon>Fungi</taxon>
        <taxon>Dikarya</taxon>
        <taxon>Ascomycota</taxon>
        <taxon>Pezizomycotina</taxon>
        <taxon>Dothideomycetes</taxon>
        <taxon>Pleosporomycetidae</taxon>
        <taxon>Pleosporales</taxon>
        <taxon>Diademaceae</taxon>
        <taxon>Clathrospora</taxon>
    </lineage>
</organism>
<proteinExistence type="predicted"/>
<dbReference type="AlphaFoldDB" id="A0A6A5SNN4"/>
<sequence>MSALTLHKMAIAPVVNGLKNAHSYITKGYEHAQAQSIDPNDFISASIHPDMKGFSYQVQRFTDAAKFIPSRVNPSLESITLPDTEQTFPELLERIEKTIKYLEGFKEKDFEGQEGHEVVIKLRNNTLQIKLSAMDYVAQYGHPNFWFHVTTAYDILRMKGVDVGKIDFLNGAKGIEVMPVPKED</sequence>
<evidence type="ECO:0000313" key="2">
    <source>
        <dbReference type="Proteomes" id="UP000800038"/>
    </source>
</evidence>
<dbReference type="PANTHER" id="PTHR36922:SF1">
    <property type="entry name" value="DUF1993 DOMAIN-CONTAINING PROTEIN"/>
    <property type="match status" value="1"/>
</dbReference>
<evidence type="ECO:0000313" key="1">
    <source>
        <dbReference type="EMBL" id="KAF1941773.1"/>
    </source>
</evidence>
<dbReference type="EMBL" id="ML976043">
    <property type="protein sequence ID" value="KAF1941773.1"/>
    <property type="molecule type" value="Genomic_DNA"/>
</dbReference>
<protein>
    <submittedName>
        <fullName evidence="1">Uncharacterized protein</fullName>
    </submittedName>
</protein>
<dbReference type="PANTHER" id="PTHR36922">
    <property type="entry name" value="BLL2446 PROTEIN"/>
    <property type="match status" value="1"/>
</dbReference>
<gene>
    <name evidence="1" type="ORF">EJ02DRAFT_454890</name>
</gene>
<dbReference type="InterPro" id="IPR034660">
    <property type="entry name" value="DinB/YfiT-like"/>
</dbReference>
<dbReference type="Proteomes" id="UP000800038">
    <property type="component" value="Unassembled WGS sequence"/>
</dbReference>
<reference evidence="1" key="1">
    <citation type="journal article" date="2020" name="Stud. Mycol.">
        <title>101 Dothideomycetes genomes: a test case for predicting lifestyles and emergence of pathogens.</title>
        <authorList>
            <person name="Haridas S."/>
            <person name="Albert R."/>
            <person name="Binder M."/>
            <person name="Bloem J."/>
            <person name="Labutti K."/>
            <person name="Salamov A."/>
            <person name="Andreopoulos B."/>
            <person name="Baker S."/>
            <person name="Barry K."/>
            <person name="Bills G."/>
            <person name="Bluhm B."/>
            <person name="Cannon C."/>
            <person name="Castanera R."/>
            <person name="Culley D."/>
            <person name="Daum C."/>
            <person name="Ezra D."/>
            <person name="Gonzalez J."/>
            <person name="Henrissat B."/>
            <person name="Kuo A."/>
            <person name="Liang C."/>
            <person name="Lipzen A."/>
            <person name="Lutzoni F."/>
            <person name="Magnuson J."/>
            <person name="Mondo S."/>
            <person name="Nolan M."/>
            <person name="Ohm R."/>
            <person name="Pangilinan J."/>
            <person name="Park H.-J."/>
            <person name="Ramirez L."/>
            <person name="Alfaro M."/>
            <person name="Sun H."/>
            <person name="Tritt A."/>
            <person name="Yoshinaga Y."/>
            <person name="Zwiers L.-H."/>
            <person name="Turgeon B."/>
            <person name="Goodwin S."/>
            <person name="Spatafora J."/>
            <person name="Crous P."/>
            <person name="Grigoriev I."/>
        </authorList>
    </citation>
    <scope>NUCLEOTIDE SEQUENCE</scope>
    <source>
        <strain evidence="1">CBS 161.51</strain>
    </source>
</reference>